<name>A0AAD2D6V9_EUPCR</name>
<organism evidence="6 7">
    <name type="scientific">Euplotes crassus</name>
    <dbReference type="NCBI Taxonomy" id="5936"/>
    <lineage>
        <taxon>Eukaryota</taxon>
        <taxon>Sar</taxon>
        <taxon>Alveolata</taxon>
        <taxon>Ciliophora</taxon>
        <taxon>Intramacronucleata</taxon>
        <taxon>Spirotrichea</taxon>
        <taxon>Hypotrichia</taxon>
        <taxon>Euplotida</taxon>
        <taxon>Euplotidae</taxon>
        <taxon>Moneuplotes</taxon>
    </lineage>
</organism>
<keyword evidence="4 5" id="KW-0472">Membrane</keyword>
<proteinExistence type="predicted"/>
<evidence type="ECO:0000256" key="2">
    <source>
        <dbReference type="ARBA" id="ARBA00022692"/>
    </source>
</evidence>
<evidence type="ECO:0000256" key="4">
    <source>
        <dbReference type="ARBA" id="ARBA00023136"/>
    </source>
</evidence>
<dbReference type="PANTHER" id="PTHR21676:SF6">
    <property type="entry name" value="PROTEIN STUM"/>
    <property type="match status" value="1"/>
</dbReference>
<comment type="caution">
    <text evidence="6">The sequence shown here is derived from an EMBL/GenBank/DDBJ whole genome shotgun (WGS) entry which is preliminary data.</text>
</comment>
<comment type="subcellular location">
    <subcellularLocation>
        <location evidence="1">Membrane</location>
        <topology evidence="1">Multi-pass membrane protein</topology>
    </subcellularLocation>
</comment>
<dbReference type="GO" id="GO:0016020">
    <property type="term" value="C:membrane"/>
    <property type="evidence" value="ECO:0007669"/>
    <property type="project" value="UniProtKB-SubCell"/>
</dbReference>
<dbReference type="Pfam" id="PF15795">
    <property type="entry name" value="Spec3"/>
    <property type="match status" value="1"/>
</dbReference>
<dbReference type="InterPro" id="IPR026673">
    <property type="entry name" value="SPEC3/Stum"/>
</dbReference>
<keyword evidence="2 5" id="KW-0812">Transmembrane</keyword>
<evidence type="ECO:0000256" key="3">
    <source>
        <dbReference type="ARBA" id="ARBA00022989"/>
    </source>
</evidence>
<evidence type="ECO:0000313" key="7">
    <source>
        <dbReference type="Proteomes" id="UP001295684"/>
    </source>
</evidence>
<reference evidence="6" key="1">
    <citation type="submission" date="2023-07" db="EMBL/GenBank/DDBJ databases">
        <authorList>
            <consortium name="AG Swart"/>
            <person name="Singh M."/>
            <person name="Singh A."/>
            <person name="Seah K."/>
            <person name="Emmerich C."/>
        </authorList>
    </citation>
    <scope>NUCLEOTIDE SEQUENCE</scope>
    <source>
        <strain evidence="6">DP1</strain>
    </source>
</reference>
<protein>
    <submittedName>
        <fullName evidence="6">Uncharacterized protein</fullName>
    </submittedName>
</protein>
<evidence type="ECO:0000256" key="1">
    <source>
        <dbReference type="ARBA" id="ARBA00004141"/>
    </source>
</evidence>
<gene>
    <name evidence="6" type="ORF">ECRASSUSDP1_LOCUS23219</name>
</gene>
<dbReference type="EMBL" id="CAMPGE010023876">
    <property type="protein sequence ID" value="CAI2381756.1"/>
    <property type="molecule type" value="Genomic_DNA"/>
</dbReference>
<feature type="transmembrane region" description="Helical" evidence="5">
    <location>
        <begin position="12"/>
        <end position="30"/>
    </location>
</feature>
<evidence type="ECO:0000313" key="6">
    <source>
        <dbReference type="EMBL" id="CAI2381756.1"/>
    </source>
</evidence>
<accession>A0AAD2D6V9</accession>
<evidence type="ECO:0000256" key="5">
    <source>
        <dbReference type="SAM" id="Phobius"/>
    </source>
</evidence>
<keyword evidence="7" id="KW-1185">Reference proteome</keyword>
<dbReference type="Proteomes" id="UP001295684">
    <property type="component" value="Unassembled WGS sequence"/>
</dbReference>
<dbReference type="PANTHER" id="PTHR21676">
    <property type="entry name" value="PROTEIN STUM"/>
    <property type="match status" value="1"/>
</dbReference>
<dbReference type="AlphaFoldDB" id="A0AAD2D6V9"/>
<feature type="transmembrane region" description="Helical" evidence="5">
    <location>
        <begin position="50"/>
        <end position="74"/>
    </location>
</feature>
<keyword evidence="3 5" id="KW-1133">Transmembrane helix</keyword>
<sequence>MCCGCVETIVPVPGCAGFCILLLNIFFPGVGTMLSSCMGRDGFVPVQCLIGILQLILTPGLIGWIWSIWWGCLIMSKSDNSGPRGGHYSRA</sequence>